<dbReference type="Proteomes" id="UP000295719">
    <property type="component" value="Unassembled WGS sequence"/>
</dbReference>
<dbReference type="Gene3D" id="3.20.20.70">
    <property type="entry name" value="Aldolase class I"/>
    <property type="match status" value="1"/>
</dbReference>
<name>A0A4R3Z2G7_9GAMM</name>
<feature type="binding site" evidence="8">
    <location>
        <begin position="66"/>
        <end position="68"/>
    </location>
    <ligand>
        <name>substrate</name>
    </ligand>
</feature>
<evidence type="ECO:0000256" key="4">
    <source>
        <dbReference type="ARBA" id="ARBA00022842"/>
    </source>
</evidence>
<comment type="subunit">
    <text evidence="8">Homodimer.</text>
</comment>
<gene>
    <name evidence="8" type="primary">queE</name>
    <name evidence="10" type="ORF">EDC52_102563</name>
</gene>
<keyword evidence="8" id="KW-0671">Queuosine biosynthesis</keyword>
<keyword evidence="1 8" id="KW-0004">4Fe-4S</keyword>
<dbReference type="InterPro" id="IPR024924">
    <property type="entry name" value="7-CO-7-deazaguanine_synth-like"/>
</dbReference>
<dbReference type="GO" id="GO:0008616">
    <property type="term" value="P:tRNA queuosine(34) biosynthetic process"/>
    <property type="evidence" value="ECO:0007669"/>
    <property type="project" value="UniProtKB-UniRule"/>
</dbReference>
<dbReference type="GO" id="GO:0016840">
    <property type="term" value="F:carbon-nitrogen lyase activity"/>
    <property type="evidence" value="ECO:0007669"/>
    <property type="project" value="UniProtKB-UniRule"/>
</dbReference>
<dbReference type="InterPro" id="IPR027609">
    <property type="entry name" value="rSAM_QueE_proteobac"/>
</dbReference>
<dbReference type="EMBL" id="SMCR01000002">
    <property type="protein sequence ID" value="TCV99221.1"/>
    <property type="molecule type" value="Genomic_DNA"/>
</dbReference>
<dbReference type="PROSITE" id="PS51918">
    <property type="entry name" value="RADICAL_SAM"/>
    <property type="match status" value="1"/>
</dbReference>
<dbReference type="InterPro" id="IPR058240">
    <property type="entry name" value="rSAM_sf"/>
</dbReference>
<keyword evidence="4 8" id="KW-0460">Magnesium</keyword>
<keyword evidence="7 8" id="KW-0456">Lyase</keyword>
<comment type="catalytic activity">
    <reaction evidence="8">
        <text>6-carboxy-5,6,7,8-tetrahydropterin + H(+) = 7-carboxy-7-carbaguanine + NH4(+)</text>
        <dbReference type="Rhea" id="RHEA:27974"/>
        <dbReference type="ChEBI" id="CHEBI:15378"/>
        <dbReference type="ChEBI" id="CHEBI:28938"/>
        <dbReference type="ChEBI" id="CHEBI:61032"/>
        <dbReference type="ChEBI" id="CHEBI:61036"/>
        <dbReference type="EC" id="4.3.99.3"/>
    </reaction>
</comment>
<organism evidence="10 11">
    <name type="scientific">Biostraticola tofi</name>
    <dbReference type="NCBI Taxonomy" id="466109"/>
    <lineage>
        <taxon>Bacteria</taxon>
        <taxon>Pseudomonadati</taxon>
        <taxon>Pseudomonadota</taxon>
        <taxon>Gammaproteobacteria</taxon>
        <taxon>Enterobacterales</taxon>
        <taxon>Bruguierivoracaceae</taxon>
        <taxon>Biostraticola</taxon>
    </lineage>
</organism>
<evidence type="ECO:0000256" key="7">
    <source>
        <dbReference type="ARBA" id="ARBA00023239"/>
    </source>
</evidence>
<comment type="caution">
    <text evidence="8">Lacks conserved residue(s) required for the propagation of feature annotation.</text>
</comment>
<feature type="binding site" evidence="8">
    <location>
        <begin position="190"/>
        <end position="192"/>
    </location>
    <ligand>
        <name>S-adenosyl-L-methionine</name>
        <dbReference type="ChEBI" id="CHEBI:59789"/>
    </ligand>
</feature>
<keyword evidence="11" id="KW-1185">Reference proteome</keyword>
<evidence type="ECO:0000256" key="6">
    <source>
        <dbReference type="ARBA" id="ARBA00023014"/>
    </source>
</evidence>
<evidence type="ECO:0000256" key="1">
    <source>
        <dbReference type="ARBA" id="ARBA00022485"/>
    </source>
</evidence>
<keyword evidence="6 8" id="KW-0411">Iron-sulfur</keyword>
<feature type="binding site" evidence="8">
    <location>
        <begin position="91"/>
        <end position="93"/>
    </location>
    <ligand>
        <name>S-adenosyl-L-methionine</name>
        <dbReference type="ChEBI" id="CHEBI:59789"/>
    </ligand>
</feature>
<dbReference type="UniPathway" id="UPA00391"/>
<sequence length="277" mass="31172">MPGFPRDAAGNNPTDVNPLRRVFIFPPGLKTARWLFAGSGYNHVTNQTRESVNPMQYPLNEIFQTLQGEGYFTGVPAVFIRLQGCPVGCSWCDTKHTWEQDAEKEVPLGDIPLKTVDSEQWANVTPEAILEIIAEQGYTAQHVVITGGEPCIHDLTSLTHILEQHGFSCQIETSGTHEIRCTTQTWVTVSPKVNMRGGMEVQKHALQRADEIKHPVARERDIEHLDELLAMLTDDKQRVIALQPISQQDAATRLCIKTCIARNWRLSMQTHKYLHIA</sequence>
<accession>A0A4R3Z2G7</accession>
<dbReference type="HAMAP" id="MF_00917">
    <property type="entry name" value="QueE"/>
    <property type="match status" value="1"/>
</dbReference>
<feature type="domain" description="Radical SAM core" evidence="9">
    <location>
        <begin position="72"/>
        <end position="277"/>
    </location>
</feature>
<feature type="binding site" evidence="8">
    <location>
        <position position="89"/>
    </location>
    <ligand>
        <name>[4Fe-4S] cluster</name>
        <dbReference type="ChEBI" id="CHEBI:49883"/>
        <note>4Fe-4S-S-AdoMet</note>
    </ligand>
</feature>
<evidence type="ECO:0000259" key="9">
    <source>
        <dbReference type="PROSITE" id="PS51918"/>
    </source>
</evidence>
<feature type="binding site" evidence="8">
    <location>
        <position position="85"/>
    </location>
    <ligand>
        <name>[4Fe-4S] cluster</name>
        <dbReference type="ChEBI" id="CHEBI:49883"/>
        <note>4Fe-4S-S-AdoMet</note>
    </ligand>
</feature>
<evidence type="ECO:0000313" key="11">
    <source>
        <dbReference type="Proteomes" id="UP000295719"/>
    </source>
</evidence>
<reference evidence="10 11" key="1">
    <citation type="submission" date="2019-03" db="EMBL/GenBank/DDBJ databases">
        <title>Genomic Encyclopedia of Type Strains, Phase IV (KMG-IV): sequencing the most valuable type-strain genomes for metagenomic binning, comparative biology and taxonomic classification.</title>
        <authorList>
            <person name="Goeker M."/>
        </authorList>
    </citation>
    <scope>NUCLEOTIDE SEQUENCE [LARGE SCALE GENOMIC DNA]</scope>
    <source>
        <strain evidence="10 11">DSM 19580</strain>
    </source>
</reference>
<dbReference type="NCBIfam" id="TIGR04322">
    <property type="entry name" value="rSAM_QueE_Ecoli"/>
    <property type="match status" value="1"/>
</dbReference>
<dbReference type="SFLD" id="SFLDS00029">
    <property type="entry name" value="Radical_SAM"/>
    <property type="match status" value="1"/>
</dbReference>
<feature type="binding site" evidence="8">
    <location>
        <position position="146"/>
    </location>
    <ligand>
        <name>substrate</name>
    </ligand>
</feature>
<comment type="cofactor">
    <cofactor evidence="8">
        <name>[4Fe-4S] cluster</name>
        <dbReference type="ChEBI" id="CHEBI:49883"/>
    </cofactor>
    <text evidence="8">Binds 1 [4Fe-4S] cluster. The cluster is coordinated with 3 cysteines and an exchangeable S-adenosyl-L-methionine.</text>
</comment>
<keyword evidence="3 8" id="KW-0479">Metal-binding</keyword>
<keyword evidence="2 8" id="KW-0949">S-adenosyl-L-methionine</keyword>
<dbReference type="EC" id="4.3.99.3" evidence="8"/>
<comment type="similarity">
    <text evidence="8">Belongs to the radical SAM superfamily. 7-carboxy-7-deazaguanine synthase family.</text>
</comment>
<dbReference type="SUPFAM" id="SSF102114">
    <property type="entry name" value="Radical SAM enzymes"/>
    <property type="match status" value="1"/>
</dbReference>
<evidence type="ECO:0000256" key="8">
    <source>
        <dbReference type="HAMAP-Rule" id="MF_00917"/>
    </source>
</evidence>
<dbReference type="Pfam" id="PF04055">
    <property type="entry name" value="Radical_SAM"/>
    <property type="match status" value="1"/>
</dbReference>
<keyword evidence="5 8" id="KW-0408">Iron</keyword>
<dbReference type="GO" id="GO:0051539">
    <property type="term" value="F:4 iron, 4 sulfur cluster binding"/>
    <property type="evidence" value="ECO:0007669"/>
    <property type="project" value="UniProtKB-UniRule"/>
</dbReference>
<evidence type="ECO:0000256" key="5">
    <source>
        <dbReference type="ARBA" id="ARBA00023004"/>
    </source>
</evidence>
<comment type="caution">
    <text evidence="10">The sequence shown here is derived from an EMBL/GenBank/DDBJ whole genome shotgun (WGS) entry which is preliminary data.</text>
</comment>
<dbReference type="AlphaFoldDB" id="A0A4R3Z2G7"/>
<comment type="cofactor">
    <cofactor evidence="8">
        <name>S-adenosyl-L-methionine</name>
        <dbReference type="ChEBI" id="CHEBI:59789"/>
    </cofactor>
    <text evidence="8">Binds 1 S-adenosyl-L-methionine per subunit.</text>
</comment>
<dbReference type="PANTHER" id="PTHR42836:SF1">
    <property type="entry name" value="7-CARBOXY-7-DEAZAGUANINE SYNTHASE"/>
    <property type="match status" value="1"/>
</dbReference>
<comment type="function">
    <text evidence="8">Catalyzes the complex heterocyclic radical-mediated conversion of 6-carboxy-5,6,7,8-tetrahydropterin (CPH4) to 7-carboxy-7-deazaguanine (CDG), a step common to the biosynthetic pathways of all 7-deazapurine-containing compounds.</text>
</comment>
<dbReference type="PANTHER" id="PTHR42836">
    <property type="entry name" value="7-CARBOXY-7-DEAZAGUANINE SYNTHASE"/>
    <property type="match status" value="1"/>
</dbReference>
<evidence type="ECO:0000313" key="10">
    <source>
        <dbReference type="EMBL" id="TCV99221.1"/>
    </source>
</evidence>
<comment type="pathway">
    <text evidence="8">Purine metabolism; 7-cyano-7-deazaguanine biosynthesis.</text>
</comment>
<feature type="binding site" evidence="8">
    <location>
        <position position="92"/>
    </location>
    <ligand>
        <name>[4Fe-4S] cluster</name>
        <dbReference type="ChEBI" id="CHEBI:49883"/>
        <note>4Fe-4S-S-AdoMet</note>
    </ligand>
</feature>
<feature type="binding site" evidence="8">
    <location>
        <position position="148"/>
    </location>
    <ligand>
        <name>S-adenosyl-L-methionine</name>
        <dbReference type="ChEBI" id="CHEBI:59789"/>
    </ligand>
</feature>
<evidence type="ECO:0000256" key="2">
    <source>
        <dbReference type="ARBA" id="ARBA00022691"/>
    </source>
</evidence>
<dbReference type="GO" id="GO:0000287">
    <property type="term" value="F:magnesium ion binding"/>
    <property type="evidence" value="ECO:0007669"/>
    <property type="project" value="UniProtKB-UniRule"/>
</dbReference>
<protein>
    <recommendedName>
        <fullName evidence="8">7-carboxy-7-deazaguanine synthase</fullName>
        <shortName evidence="8">CDG synthase</shortName>
        <ecNumber evidence="8">4.3.99.3</ecNumber>
    </recommendedName>
    <alternativeName>
        <fullName evidence="8">Queuosine biosynthesis protein QueE</fullName>
    </alternativeName>
</protein>
<proteinExistence type="inferred from homology"/>
<comment type="cofactor">
    <cofactor evidence="8">
        <name>Mg(2+)</name>
        <dbReference type="ChEBI" id="CHEBI:18420"/>
    </cofactor>
</comment>
<evidence type="ECO:0000256" key="3">
    <source>
        <dbReference type="ARBA" id="ARBA00022723"/>
    </source>
</evidence>
<dbReference type="InterPro" id="IPR013785">
    <property type="entry name" value="Aldolase_TIM"/>
</dbReference>
<feature type="binding site" evidence="8">
    <location>
        <position position="81"/>
    </location>
    <ligand>
        <name>substrate</name>
    </ligand>
</feature>
<feature type="binding site" evidence="8">
    <location>
        <position position="94"/>
    </location>
    <ligand>
        <name>Mg(2+)</name>
        <dbReference type="ChEBI" id="CHEBI:18420"/>
    </ligand>
</feature>
<dbReference type="InterPro" id="IPR007197">
    <property type="entry name" value="rSAM"/>
</dbReference>
<dbReference type="GO" id="GO:1904047">
    <property type="term" value="F:S-adenosyl-L-methionine binding"/>
    <property type="evidence" value="ECO:0007669"/>
    <property type="project" value="UniProtKB-UniRule"/>
</dbReference>